<dbReference type="SUPFAM" id="SSF51445">
    <property type="entry name" value="(Trans)glycosidases"/>
    <property type="match status" value="1"/>
</dbReference>
<organism evidence="2 3">
    <name type="scientific">Candidatus Nealsonbacteria bacterium CG08_land_8_20_14_0_20_38_20</name>
    <dbReference type="NCBI Taxonomy" id="1974705"/>
    <lineage>
        <taxon>Bacteria</taxon>
        <taxon>Candidatus Nealsoniibacteriota</taxon>
    </lineage>
</organism>
<gene>
    <name evidence="2" type="ORF">COT33_01285</name>
</gene>
<feature type="non-terminal residue" evidence="2">
    <location>
        <position position="510"/>
    </location>
</feature>
<sequence>MRKITLFLILIILIGGITGGVWRYLEKAELSPQTGPISATSTTSAVSDNSLDADGFLWGTELWPDKADIAADVINKTLKTKYLKVRLSIVNVAKDKKTFSNIACFPSAQDCKAAQYDFDDVAQTFKANGWSMIPMLSYAYQGIKEPFTSSDIENYVNFVDWFVSRYKNDANIQYIELENCPNCAKALQISKELLLEVTNKIYDKLKGKYPDIMIGTPGFEYWADSGLDSPNRVMIEMVEYFLDKNNGAKFDFWAFHGYPLSEWKGRKPFHAPPTKTALYNKYAGVKGISEIRKKLDANGWQSRLIIDTEGGTIFPGVPYTEEEEKIDAAYFVQEALLKRTQKVNNKLALAGRMPMKINIRLNLPDVIGDITSGNLNSDGSASLVVKAVGLLWDKLNEYNYSSHISGEFDNENQVWVEKFESGDKELYIFFKPFAGKTCVFDNQTLNYNLNLDKKPVSIILTDISGKTTSLTPSQALTLKAENSPKFLEVSYTQKLEPEPSQTEPIEIGPP</sequence>
<accession>A0A2H0YM36</accession>
<dbReference type="Proteomes" id="UP000230088">
    <property type="component" value="Unassembled WGS sequence"/>
</dbReference>
<evidence type="ECO:0000313" key="2">
    <source>
        <dbReference type="EMBL" id="PIS39567.1"/>
    </source>
</evidence>
<feature type="region of interest" description="Disordered" evidence="1">
    <location>
        <begin position="491"/>
        <end position="510"/>
    </location>
</feature>
<evidence type="ECO:0000313" key="3">
    <source>
        <dbReference type="Proteomes" id="UP000230088"/>
    </source>
</evidence>
<dbReference type="AlphaFoldDB" id="A0A2H0YM36"/>
<dbReference type="InterPro" id="IPR017853">
    <property type="entry name" value="GH"/>
</dbReference>
<name>A0A2H0YM36_9BACT</name>
<comment type="caution">
    <text evidence="2">The sequence shown here is derived from an EMBL/GenBank/DDBJ whole genome shotgun (WGS) entry which is preliminary data.</text>
</comment>
<evidence type="ECO:0000256" key="1">
    <source>
        <dbReference type="SAM" id="MobiDB-lite"/>
    </source>
</evidence>
<evidence type="ECO:0008006" key="4">
    <source>
        <dbReference type="Google" id="ProtNLM"/>
    </source>
</evidence>
<dbReference type="Gene3D" id="3.20.20.80">
    <property type="entry name" value="Glycosidases"/>
    <property type="match status" value="1"/>
</dbReference>
<dbReference type="EMBL" id="PEYD01000023">
    <property type="protein sequence ID" value="PIS39567.1"/>
    <property type="molecule type" value="Genomic_DNA"/>
</dbReference>
<reference evidence="3" key="1">
    <citation type="submission" date="2017-09" db="EMBL/GenBank/DDBJ databases">
        <title>Depth-based differentiation of microbial function through sediment-hosted aquifers and enrichment of novel symbionts in the deep terrestrial subsurface.</title>
        <authorList>
            <person name="Probst A.J."/>
            <person name="Ladd B."/>
            <person name="Jarett J.K."/>
            <person name="Geller-Mcgrath D.E."/>
            <person name="Sieber C.M.K."/>
            <person name="Emerson J.B."/>
            <person name="Anantharaman K."/>
            <person name="Thomas B.C."/>
            <person name="Malmstrom R."/>
            <person name="Stieglmeier M."/>
            <person name="Klingl A."/>
            <person name="Woyke T."/>
            <person name="Ryan C.M."/>
            <person name="Banfield J.F."/>
        </authorList>
    </citation>
    <scope>NUCLEOTIDE SEQUENCE [LARGE SCALE GENOMIC DNA]</scope>
</reference>
<proteinExistence type="predicted"/>
<protein>
    <recommendedName>
        <fullName evidence="4">Glycoside hydrolase family 5 domain-containing protein</fullName>
    </recommendedName>
</protein>